<accession>A0A1R0H047</accession>
<organism evidence="1 2">
    <name type="scientific">Smittium mucronatum</name>
    <dbReference type="NCBI Taxonomy" id="133383"/>
    <lineage>
        <taxon>Eukaryota</taxon>
        <taxon>Fungi</taxon>
        <taxon>Fungi incertae sedis</taxon>
        <taxon>Zoopagomycota</taxon>
        <taxon>Kickxellomycotina</taxon>
        <taxon>Harpellomycetes</taxon>
        <taxon>Harpellales</taxon>
        <taxon>Legeriomycetaceae</taxon>
        <taxon>Smittium</taxon>
    </lineage>
</organism>
<dbReference type="EMBL" id="LSSL01001448">
    <property type="protein sequence ID" value="OLY82524.1"/>
    <property type="molecule type" value="Genomic_DNA"/>
</dbReference>
<evidence type="ECO:0000313" key="2">
    <source>
        <dbReference type="Proteomes" id="UP000187455"/>
    </source>
</evidence>
<dbReference type="AlphaFoldDB" id="A0A1R0H047"/>
<keyword evidence="2" id="KW-1185">Reference proteome</keyword>
<protein>
    <submittedName>
        <fullName evidence="1">Uncharacterized protein</fullName>
    </submittedName>
</protein>
<proteinExistence type="predicted"/>
<comment type="caution">
    <text evidence="1">The sequence shown here is derived from an EMBL/GenBank/DDBJ whole genome shotgun (WGS) entry which is preliminary data.</text>
</comment>
<evidence type="ECO:0000313" key="1">
    <source>
        <dbReference type="EMBL" id="OLY82524.1"/>
    </source>
</evidence>
<gene>
    <name evidence="1" type="ORF">AYI68_g3354</name>
</gene>
<sequence length="594" mass="67321">MILGSIRNFSAPSHPFQKTPSSHLSTTWSAVSFWHPVQEKKEFFMNRPSLMALDCLQKQKRMTPDFLLREKYSKRPPFTHSGAEALAVSLLANGTAARGTGDNGTSVKTSSRGSFSQLTQIFLTDVHNSQEVQGNLPSIKSKAPESVTVSGTLQNKELKRCLKNGPQEGLDDQYRPGRCIPTYTDRKIFVETTQVQLREPFTHEGTTPSFKMGKTIGDHYKCLIKRLVNLGSHEGGFGKKHQTDFKVAEEARILESTGEVVIVAHTNKYTPDYENKPAVHEFRDCKEQFQGSHKRSWSLDSQGGFGKKHQTDFKVAEEARILESTGEVVIVAHTNKYTPDYENKPAVHEFRDCKEQFQGSHKRSWSLDSQGRIIYSQPGLFYREDPGDFSSPSSRDTYDQKAYRDKKLESGDHKIGGPTEMIETAMWTLYPNLNQTKTGVFSINSEPRRCPITTDVTEKMVSVEKNVPENQPSILVAQRRHVCSRDKQESCTLHELETIRNSSDKKCIRSLMEPMEEPIFLFFVEPNTTDSSKIPQGELYGEPNHTLMEVCKLVPRPNSGVCIQANPDNSIKYFPRLGKRKIVIFKNKDWSLKT</sequence>
<reference evidence="1 2" key="1">
    <citation type="journal article" date="2016" name="Mol. Biol. Evol.">
        <title>Genome-Wide Survey of Gut Fungi (Harpellales) Reveals the First Horizontally Transferred Ubiquitin Gene from a Mosquito Host.</title>
        <authorList>
            <person name="Wang Y."/>
            <person name="White M.M."/>
            <person name="Kvist S."/>
            <person name="Moncalvo J.M."/>
        </authorList>
    </citation>
    <scope>NUCLEOTIDE SEQUENCE [LARGE SCALE GENOMIC DNA]</scope>
    <source>
        <strain evidence="1 2">ALG-7-W6</strain>
    </source>
</reference>
<dbReference type="Proteomes" id="UP000187455">
    <property type="component" value="Unassembled WGS sequence"/>
</dbReference>
<name>A0A1R0H047_9FUNG</name>